<feature type="domain" description="N-acetyltransferase" evidence="3">
    <location>
        <begin position="108"/>
        <end position="264"/>
    </location>
</feature>
<accession>A0A8J3LJ09</accession>
<dbReference type="Gene3D" id="3.40.630.30">
    <property type="match status" value="1"/>
</dbReference>
<dbReference type="SUPFAM" id="SSF55729">
    <property type="entry name" value="Acyl-CoA N-acyltransferases (Nat)"/>
    <property type="match status" value="2"/>
</dbReference>
<keyword evidence="1" id="KW-0808">Transferase</keyword>
<dbReference type="AlphaFoldDB" id="A0A8J3LJ09"/>
<organism evidence="4 5">
    <name type="scientific">Catellatospora methionotrophica</name>
    <dbReference type="NCBI Taxonomy" id="121620"/>
    <lineage>
        <taxon>Bacteria</taxon>
        <taxon>Bacillati</taxon>
        <taxon>Actinomycetota</taxon>
        <taxon>Actinomycetes</taxon>
        <taxon>Micromonosporales</taxon>
        <taxon>Micromonosporaceae</taxon>
        <taxon>Catellatospora</taxon>
    </lineage>
</organism>
<dbReference type="EMBL" id="BONJ01000048">
    <property type="protein sequence ID" value="GIG19145.1"/>
    <property type="molecule type" value="Genomic_DNA"/>
</dbReference>
<dbReference type="CDD" id="cd04301">
    <property type="entry name" value="NAT_SF"/>
    <property type="match status" value="1"/>
</dbReference>
<proteinExistence type="predicted"/>
<evidence type="ECO:0000256" key="2">
    <source>
        <dbReference type="ARBA" id="ARBA00023315"/>
    </source>
</evidence>
<dbReference type="GO" id="GO:0016747">
    <property type="term" value="F:acyltransferase activity, transferring groups other than amino-acyl groups"/>
    <property type="evidence" value="ECO:0007669"/>
    <property type="project" value="InterPro"/>
</dbReference>
<reference evidence="4" key="1">
    <citation type="submission" date="2021-01" db="EMBL/GenBank/DDBJ databases">
        <title>Whole genome shotgun sequence of Catellatospora methionotrophica NBRC 14553.</title>
        <authorList>
            <person name="Komaki H."/>
            <person name="Tamura T."/>
        </authorList>
    </citation>
    <scope>NUCLEOTIDE SEQUENCE</scope>
    <source>
        <strain evidence="4">NBRC 14553</strain>
    </source>
</reference>
<dbReference type="InterPro" id="IPR050832">
    <property type="entry name" value="Bact_Acetyltransf"/>
</dbReference>
<feature type="domain" description="N-acetyltransferase" evidence="3">
    <location>
        <begin position="1"/>
        <end position="108"/>
    </location>
</feature>
<dbReference type="PANTHER" id="PTHR43877:SF1">
    <property type="entry name" value="ACETYLTRANSFERASE"/>
    <property type="match status" value="1"/>
</dbReference>
<name>A0A8J3LJ09_9ACTN</name>
<keyword evidence="2" id="KW-0012">Acyltransferase</keyword>
<gene>
    <name evidence="4" type="ORF">Cme02nite_74770</name>
</gene>
<evidence type="ECO:0000313" key="4">
    <source>
        <dbReference type="EMBL" id="GIG19145.1"/>
    </source>
</evidence>
<dbReference type="PANTHER" id="PTHR43877">
    <property type="entry name" value="AMINOALKYLPHOSPHONATE N-ACETYLTRANSFERASE-RELATED-RELATED"/>
    <property type="match status" value="1"/>
</dbReference>
<dbReference type="InterPro" id="IPR000182">
    <property type="entry name" value="GNAT_dom"/>
</dbReference>
<evidence type="ECO:0000256" key="1">
    <source>
        <dbReference type="ARBA" id="ARBA00022679"/>
    </source>
</evidence>
<keyword evidence="5" id="KW-1185">Reference proteome</keyword>
<dbReference type="Pfam" id="PF13508">
    <property type="entry name" value="Acetyltransf_7"/>
    <property type="match status" value="1"/>
</dbReference>
<dbReference type="PROSITE" id="PS51186">
    <property type="entry name" value="GNAT"/>
    <property type="match status" value="2"/>
</dbReference>
<protein>
    <submittedName>
        <fullName evidence="4">N-acetyltransferase</fullName>
    </submittedName>
</protein>
<dbReference type="RefSeq" id="WP_166384701.1">
    <property type="nucleotide sequence ID" value="NZ_BAAATT010000039.1"/>
</dbReference>
<comment type="caution">
    <text evidence="4">The sequence shown here is derived from an EMBL/GenBank/DDBJ whole genome shotgun (WGS) entry which is preliminary data.</text>
</comment>
<dbReference type="Proteomes" id="UP000660339">
    <property type="component" value="Unassembled WGS sequence"/>
</dbReference>
<evidence type="ECO:0000313" key="5">
    <source>
        <dbReference type="Proteomes" id="UP000660339"/>
    </source>
</evidence>
<evidence type="ECO:0000259" key="3">
    <source>
        <dbReference type="PROSITE" id="PS51186"/>
    </source>
</evidence>
<dbReference type="Pfam" id="PF00583">
    <property type="entry name" value="Acetyltransf_1"/>
    <property type="match status" value="1"/>
</dbReference>
<sequence length="264" mass="28981">MTECMIDIVATPDHPGVPWWQAVTPDGFVAGVAGLRPTGPHGLLLPPALCVTPCAADLNLYVEPQWRRRGIGSRLLAAVRAQTTERHLAVEVAAGTPAEAFCLRHGFRHARTVRHDLLAYADVHRAWLGELVDAGHRGYRLTCWSGDVPPDSSVADLIGSPSRPGDTVLTVADDGGDLAAYAVAVVDPRPRARQYGPAVLPAHRGRRLGRWVNAALIQRLREVHPHVEEIETVTPEDDAPLLALREHLGFRPVRRTRRYELPLR</sequence>
<dbReference type="InterPro" id="IPR016181">
    <property type="entry name" value="Acyl_CoA_acyltransferase"/>
</dbReference>